<dbReference type="AlphaFoldDB" id="A0A5C8ZUL2"/>
<evidence type="ECO:0000313" key="4">
    <source>
        <dbReference type="EMBL" id="TXS91280.1"/>
    </source>
</evidence>
<gene>
    <name evidence="4" type="ORF">FV139_16210</name>
</gene>
<dbReference type="Gene3D" id="3.40.50.720">
    <property type="entry name" value="NAD(P)-binding Rossmann-like Domain"/>
    <property type="match status" value="1"/>
</dbReference>
<evidence type="ECO:0000256" key="2">
    <source>
        <dbReference type="ARBA" id="ARBA00023002"/>
    </source>
</evidence>
<dbReference type="SUPFAM" id="SSF51735">
    <property type="entry name" value="NAD(P)-binding Rossmann-fold domains"/>
    <property type="match status" value="1"/>
</dbReference>
<evidence type="ECO:0000256" key="1">
    <source>
        <dbReference type="ARBA" id="ARBA00006484"/>
    </source>
</evidence>
<proteinExistence type="inferred from homology"/>
<protein>
    <submittedName>
        <fullName evidence="4">SDR family oxidoreductase</fullName>
    </submittedName>
</protein>
<dbReference type="PROSITE" id="PS00061">
    <property type="entry name" value="ADH_SHORT"/>
    <property type="match status" value="1"/>
</dbReference>
<dbReference type="EMBL" id="VRZA01000006">
    <property type="protein sequence ID" value="TXS91280.1"/>
    <property type="molecule type" value="Genomic_DNA"/>
</dbReference>
<evidence type="ECO:0000256" key="3">
    <source>
        <dbReference type="RuleBase" id="RU000363"/>
    </source>
</evidence>
<comment type="caution">
    <text evidence="4">The sequence shown here is derived from an EMBL/GenBank/DDBJ whole genome shotgun (WGS) entry which is preliminary data.</text>
</comment>
<keyword evidence="5" id="KW-1185">Reference proteome</keyword>
<sequence length="263" mass="27911">MQVAGKIIVVTGGANGIGKALCERFAAEGAERVVVADLERDNARVVAEAIGGDAYGVDVRDEQQIAAMVLEVEAKYGRIDLFCSNAGIIAGDGEPWWATSAPNSTWQAMWDIHVMSHVYAARACLPGMIERGEGYFLNTASAAGLLNQVGDAAYSTTKHAAIGFAEALAITHGDDGIKVSALCPQAVATRMIGENKDGGTAGVDGVITPEAVAQAVVEGLEEEAFLILPHKEVVEYRAHKAANYDRWLGGMRKLRRKFGNPKL</sequence>
<dbReference type="CDD" id="cd05233">
    <property type="entry name" value="SDR_c"/>
    <property type="match status" value="1"/>
</dbReference>
<dbReference type="InterPro" id="IPR020904">
    <property type="entry name" value="Sc_DH/Rdtase_CS"/>
</dbReference>
<dbReference type="InterPro" id="IPR002347">
    <property type="entry name" value="SDR_fam"/>
</dbReference>
<dbReference type="PANTHER" id="PTHR43391:SF26">
    <property type="entry name" value="BLL7251 PROTEIN"/>
    <property type="match status" value="1"/>
</dbReference>
<dbReference type="RefSeq" id="WP_148069514.1">
    <property type="nucleotide sequence ID" value="NZ_VRZA01000006.1"/>
</dbReference>
<dbReference type="PRINTS" id="PR00081">
    <property type="entry name" value="GDHRDH"/>
</dbReference>
<comment type="similarity">
    <text evidence="1 3">Belongs to the short-chain dehydrogenases/reductases (SDR) family.</text>
</comment>
<dbReference type="InterPro" id="IPR036291">
    <property type="entry name" value="NAD(P)-bd_dom_sf"/>
</dbReference>
<evidence type="ECO:0000313" key="5">
    <source>
        <dbReference type="Proteomes" id="UP000321039"/>
    </source>
</evidence>
<keyword evidence="2" id="KW-0560">Oxidoreductase</keyword>
<organism evidence="4 5">
    <name type="scientific">Parahaliea maris</name>
    <dbReference type="NCBI Taxonomy" id="2716870"/>
    <lineage>
        <taxon>Bacteria</taxon>
        <taxon>Pseudomonadati</taxon>
        <taxon>Pseudomonadota</taxon>
        <taxon>Gammaproteobacteria</taxon>
        <taxon>Cellvibrionales</taxon>
        <taxon>Halieaceae</taxon>
        <taxon>Parahaliea</taxon>
    </lineage>
</organism>
<reference evidence="4 5" key="1">
    <citation type="submission" date="2019-08" db="EMBL/GenBank/DDBJ databases">
        <title>Parahaliea maris sp. nov., isolated from the surface seawater.</title>
        <authorList>
            <person name="Liu Y."/>
        </authorList>
    </citation>
    <scope>NUCLEOTIDE SEQUENCE [LARGE SCALE GENOMIC DNA]</scope>
    <source>
        <strain evidence="4 5">HSLHS9</strain>
    </source>
</reference>
<dbReference type="PRINTS" id="PR00080">
    <property type="entry name" value="SDRFAMILY"/>
</dbReference>
<dbReference type="PANTHER" id="PTHR43391">
    <property type="entry name" value="RETINOL DEHYDROGENASE-RELATED"/>
    <property type="match status" value="1"/>
</dbReference>
<dbReference type="Proteomes" id="UP000321039">
    <property type="component" value="Unassembled WGS sequence"/>
</dbReference>
<dbReference type="Pfam" id="PF00106">
    <property type="entry name" value="adh_short"/>
    <property type="match status" value="1"/>
</dbReference>
<dbReference type="GO" id="GO:0016491">
    <property type="term" value="F:oxidoreductase activity"/>
    <property type="evidence" value="ECO:0007669"/>
    <property type="project" value="UniProtKB-KW"/>
</dbReference>
<name>A0A5C8ZUL2_9GAMM</name>
<accession>A0A5C8ZUL2</accession>